<evidence type="ECO:0008006" key="5">
    <source>
        <dbReference type="Google" id="ProtNLM"/>
    </source>
</evidence>
<feature type="chain" id="PRO_5041928159" description="Cystatin domain-containing protein" evidence="2">
    <location>
        <begin position="21"/>
        <end position="238"/>
    </location>
</feature>
<dbReference type="Gene3D" id="3.10.450.10">
    <property type="match status" value="1"/>
</dbReference>
<dbReference type="InterPro" id="IPR046350">
    <property type="entry name" value="Cystatin_sf"/>
</dbReference>
<sequence length="238" mass="23624">MTSTLSLVVATLVAVATINADLVQAADSASSTSGGVPGGWSAHKAGANDTERLTKALSSSAAYSSGAGATRLCFHDIISLSQQVVAGMNFQYDIKACAVPSAEAGKGKCSAELASCAAKTYRVVIFEQVWTNTLEISSIKELDAASTNAPAPPSTGSGSGGPLLTAGVTVTAPVAGSRPSDNAVTEPVAGSRPSDNAVTENPGRRTSPVPTPTPTSGATTAALSFAALAALVFQALGL</sequence>
<feature type="region of interest" description="Disordered" evidence="1">
    <location>
        <begin position="175"/>
        <end position="217"/>
    </location>
</feature>
<dbReference type="Proteomes" id="UP001209570">
    <property type="component" value="Unassembled WGS sequence"/>
</dbReference>
<dbReference type="PROSITE" id="PS00287">
    <property type="entry name" value="CYSTATIN"/>
    <property type="match status" value="1"/>
</dbReference>
<dbReference type="CDD" id="cd00042">
    <property type="entry name" value="CY"/>
    <property type="match status" value="1"/>
</dbReference>
<comment type="caution">
    <text evidence="3">The sequence shown here is derived from an EMBL/GenBank/DDBJ whole genome shotgun (WGS) entry which is preliminary data.</text>
</comment>
<name>A0AAD5Q3H7_PYTIN</name>
<accession>A0AAD5Q3H7</accession>
<protein>
    <recommendedName>
        <fullName evidence="5">Cystatin domain-containing protein</fullName>
    </recommendedName>
</protein>
<feature type="signal peptide" evidence="2">
    <location>
        <begin position="1"/>
        <end position="20"/>
    </location>
</feature>
<gene>
    <name evidence="3" type="ORF">P43SY_004200</name>
</gene>
<feature type="compositionally biased region" description="Low complexity" evidence="1">
    <location>
        <begin position="204"/>
        <end position="217"/>
    </location>
</feature>
<dbReference type="EMBL" id="JAKCXM010000419">
    <property type="protein sequence ID" value="KAJ0394317.1"/>
    <property type="molecule type" value="Genomic_DNA"/>
</dbReference>
<evidence type="ECO:0000256" key="1">
    <source>
        <dbReference type="SAM" id="MobiDB-lite"/>
    </source>
</evidence>
<dbReference type="AlphaFoldDB" id="A0AAD5Q3H7"/>
<organism evidence="3 4">
    <name type="scientific">Pythium insidiosum</name>
    <name type="common">Pythiosis disease agent</name>
    <dbReference type="NCBI Taxonomy" id="114742"/>
    <lineage>
        <taxon>Eukaryota</taxon>
        <taxon>Sar</taxon>
        <taxon>Stramenopiles</taxon>
        <taxon>Oomycota</taxon>
        <taxon>Peronosporomycetes</taxon>
        <taxon>Pythiales</taxon>
        <taxon>Pythiaceae</taxon>
        <taxon>Pythium</taxon>
    </lineage>
</organism>
<dbReference type="InterPro" id="IPR018073">
    <property type="entry name" value="Prot_inh_cystat_CS"/>
</dbReference>
<dbReference type="InterPro" id="IPR000010">
    <property type="entry name" value="Cystatin_dom"/>
</dbReference>
<keyword evidence="2" id="KW-0732">Signal</keyword>
<evidence type="ECO:0000313" key="3">
    <source>
        <dbReference type="EMBL" id="KAJ0394317.1"/>
    </source>
</evidence>
<dbReference type="GO" id="GO:0004869">
    <property type="term" value="F:cysteine-type endopeptidase inhibitor activity"/>
    <property type="evidence" value="ECO:0007669"/>
    <property type="project" value="InterPro"/>
</dbReference>
<evidence type="ECO:0000313" key="4">
    <source>
        <dbReference type="Proteomes" id="UP001209570"/>
    </source>
</evidence>
<reference evidence="3" key="1">
    <citation type="submission" date="2021-12" db="EMBL/GenBank/DDBJ databases">
        <title>Prjna785345.</title>
        <authorList>
            <person name="Rujirawat T."/>
            <person name="Krajaejun T."/>
        </authorList>
    </citation>
    <scope>NUCLEOTIDE SEQUENCE</scope>
    <source>
        <strain evidence="3">Pi057C3</strain>
    </source>
</reference>
<evidence type="ECO:0000256" key="2">
    <source>
        <dbReference type="SAM" id="SignalP"/>
    </source>
</evidence>
<dbReference type="SUPFAM" id="SSF54403">
    <property type="entry name" value="Cystatin/monellin"/>
    <property type="match status" value="1"/>
</dbReference>
<keyword evidence="4" id="KW-1185">Reference proteome</keyword>
<proteinExistence type="predicted"/>